<dbReference type="SUPFAM" id="SSF101908">
    <property type="entry name" value="Putative isomerase YbhE"/>
    <property type="match status" value="1"/>
</dbReference>
<dbReference type="InterPro" id="IPR015943">
    <property type="entry name" value="WD40/YVTN_repeat-like_dom_sf"/>
</dbReference>
<evidence type="ECO:0000256" key="7">
    <source>
        <dbReference type="ARBA" id="ARBA00023273"/>
    </source>
</evidence>
<proteinExistence type="inferred from homology"/>
<evidence type="ECO:0000256" key="3">
    <source>
        <dbReference type="ARBA" id="ARBA00022574"/>
    </source>
</evidence>
<dbReference type="Gene3D" id="2.130.10.10">
    <property type="entry name" value="YVTN repeat-like/Quinoprotein amine dehydrogenase"/>
    <property type="match status" value="2"/>
</dbReference>
<evidence type="ECO:0000256" key="4">
    <source>
        <dbReference type="ARBA" id="ARBA00022737"/>
    </source>
</evidence>
<dbReference type="GO" id="GO:0005930">
    <property type="term" value="C:axoneme"/>
    <property type="evidence" value="ECO:0007669"/>
    <property type="project" value="UniProtKB-SubCell"/>
</dbReference>
<evidence type="ECO:0000256" key="8">
    <source>
        <dbReference type="ARBA" id="ARBA00023605"/>
    </source>
</evidence>
<dbReference type="InterPro" id="IPR036322">
    <property type="entry name" value="WD40_repeat_dom_sf"/>
</dbReference>
<dbReference type="Proteomes" id="UP000310200">
    <property type="component" value="Unassembled WGS sequence"/>
</dbReference>
<accession>A0A4S2KQF9</accession>
<keyword evidence="6" id="KW-0206">Cytoskeleton</keyword>
<evidence type="ECO:0000256" key="1">
    <source>
        <dbReference type="ARBA" id="ARBA00004430"/>
    </source>
</evidence>
<keyword evidence="7" id="KW-0966">Cell projection</keyword>
<evidence type="ECO:0000313" key="11">
    <source>
        <dbReference type="EMBL" id="TGZ50138.1"/>
    </source>
</evidence>
<gene>
    <name evidence="11" type="ORF">DBV15_00835</name>
</gene>
<protein>
    <recommendedName>
        <fullName evidence="9">Cilia- and flagella-associated protein 43</fullName>
    </recommendedName>
</protein>
<keyword evidence="4" id="KW-0677">Repeat</keyword>
<feature type="coiled-coil region" evidence="10">
    <location>
        <begin position="1460"/>
        <end position="1526"/>
    </location>
</feature>
<evidence type="ECO:0000256" key="5">
    <source>
        <dbReference type="ARBA" id="ARBA00023054"/>
    </source>
</evidence>
<comment type="caution">
    <text evidence="11">The sequence shown here is derived from an EMBL/GenBank/DDBJ whole genome shotgun (WGS) entry which is preliminary data.</text>
</comment>
<feature type="coiled-coil region" evidence="10">
    <location>
        <begin position="743"/>
        <end position="770"/>
    </location>
</feature>
<organism evidence="11 12">
    <name type="scientific">Temnothorax longispinosus</name>
    <dbReference type="NCBI Taxonomy" id="300112"/>
    <lineage>
        <taxon>Eukaryota</taxon>
        <taxon>Metazoa</taxon>
        <taxon>Ecdysozoa</taxon>
        <taxon>Arthropoda</taxon>
        <taxon>Hexapoda</taxon>
        <taxon>Insecta</taxon>
        <taxon>Pterygota</taxon>
        <taxon>Neoptera</taxon>
        <taxon>Endopterygota</taxon>
        <taxon>Hymenoptera</taxon>
        <taxon>Apocrita</taxon>
        <taxon>Aculeata</taxon>
        <taxon>Formicoidea</taxon>
        <taxon>Formicidae</taxon>
        <taxon>Myrmicinae</taxon>
        <taxon>Temnothorax</taxon>
    </lineage>
</organism>
<dbReference type="GO" id="GO:0003341">
    <property type="term" value="P:cilium movement"/>
    <property type="evidence" value="ECO:0007669"/>
    <property type="project" value="UniProtKB-ARBA"/>
</dbReference>
<name>A0A4S2KQF9_9HYME</name>
<dbReference type="GO" id="GO:0060271">
    <property type="term" value="P:cilium assembly"/>
    <property type="evidence" value="ECO:0007669"/>
    <property type="project" value="TreeGrafter"/>
</dbReference>
<keyword evidence="3" id="KW-0853">WD repeat</keyword>
<dbReference type="SUPFAM" id="SSF50978">
    <property type="entry name" value="WD40 repeat-like"/>
    <property type="match status" value="1"/>
</dbReference>
<evidence type="ECO:0000256" key="2">
    <source>
        <dbReference type="ARBA" id="ARBA00022490"/>
    </source>
</evidence>
<feature type="coiled-coil region" evidence="10">
    <location>
        <begin position="1077"/>
        <end position="1133"/>
    </location>
</feature>
<comment type="subcellular location">
    <subcellularLocation>
        <location evidence="1">Cytoplasm</location>
        <location evidence="1">Cytoskeleton</location>
        <location evidence="1">Cilium axoneme</location>
    </subcellularLocation>
</comment>
<dbReference type="EMBL" id="QBLH01002024">
    <property type="protein sequence ID" value="TGZ50138.1"/>
    <property type="molecule type" value="Genomic_DNA"/>
</dbReference>
<dbReference type="PANTHER" id="PTHR14885">
    <property type="entry name" value="CILIA- AND FLAGELLA-ASSOCIATED PROTEIN 43-RELATED"/>
    <property type="match status" value="1"/>
</dbReference>
<keyword evidence="12" id="KW-1185">Reference proteome</keyword>
<keyword evidence="2" id="KW-0963">Cytoplasm</keyword>
<keyword evidence="5 10" id="KW-0175">Coiled coil</keyword>
<evidence type="ECO:0000256" key="9">
    <source>
        <dbReference type="ARBA" id="ARBA00023662"/>
    </source>
</evidence>
<dbReference type="PANTHER" id="PTHR14885:SF1">
    <property type="entry name" value="CILIA- AND FLAGELLA-ASSOCIATED PROTEIN 43"/>
    <property type="match status" value="1"/>
</dbReference>
<reference evidence="11 12" key="1">
    <citation type="journal article" date="2019" name="Philos. Trans. R. Soc. Lond., B, Biol. Sci.">
        <title>Ant behaviour and brain gene expression of defending hosts depend on the ecological success of the intruding social parasite.</title>
        <authorList>
            <person name="Kaur R."/>
            <person name="Stoldt M."/>
            <person name="Jongepier E."/>
            <person name="Feldmeyer B."/>
            <person name="Menzel F."/>
            <person name="Bornberg-Bauer E."/>
            <person name="Foitzik S."/>
        </authorList>
    </citation>
    <scope>NUCLEOTIDE SEQUENCE [LARGE SCALE GENOMIC DNA]</scope>
    <source>
        <tissue evidence="11">Whole body</tissue>
    </source>
</reference>
<evidence type="ECO:0000313" key="12">
    <source>
        <dbReference type="Proteomes" id="UP000310200"/>
    </source>
</evidence>
<sequence length="1586" mass="182615">MNFSTTETRWMKFGKSHDFVFVGKETVATASGIYVSFLDLNTREKRIERFDNKERGDGASCLAGHPTVSMFSIVERKPNPKISIFMYPTLQRISWCVPPDRINGYLSCSFVGTEYLVSLTSFPDFRLIVWLWRTGKHVAMLNTKTDNLVQEISCSPNSPHLISQFGADDNTLSIYQVRTCSKIVSIHRVNAPLSGHKIVSSSWTPEGNLFISDEFGNVWLVAIEANKLYSVIKSKILERPKNKPIVITHKSGVIIVNTNSEIMFYKKTSADWNVTWKFMWSISTFYSIHVGKQHCCKDGVLLHSRSGEIFEICTQHDNIPHIEVIYTDEIEYKALFSISQRTDHVAAVDGLDRLCIFELLTGKLTARLSLKHHGEVLHVASHPTLPILASCSVAGNCILIDVTKVSLVKIFNCFHLYGDFLDKIKFSRNGELLGIGNSQTGMIFIIGKRLKQQRLVVLGFIEIDGYIADFLIYERNERKDCFEILILATTNPSIASIGGNKVIVYTCEISIDFCMRVICVIDLSRPFKTLYHGCKPLEILSVPSLSKQLHQMEIQNDFQDIVLTNALSSMHQLRKIGIYVTDSRVITYGYDGLIVVRDSMELRKVIAIFMPHHRSQGGVKYAISSRFGETIVSLGKNGDLVAHRIRLPETKTNLTEVEAASVHLTIEDFISDPNELYDRGKETWLDSVVAAKLKAEHDEALPLRASIVADLEKIKTQIRELLNINEGESPDARLPISAFDLDRESRQRRIEEARLEREKLYRNLEDDCAQRDQVTSNLREIFWESLEVKPCALRLIGGDAIVQNYPLVASTRKVNDFKVWDRLSADADEFMYSYEVYKASCEDDSRRGSTVISDKGFSTNNAESKTHQMAKRWYAHADEDEKLCISGVTTHKWIDDESIASTHQLLIPHDSDLESILQKDIIIENRERKLKMHFNNLFEEMKRAKECVLKCAKERINRLRYCASQLKTMFGIDSVLEPIEIPSWNVEEIPDYIIMVKDHEVFEKRSRRGELKTVDEDREDESKNEKISDFYKIAVEKMMDGVLEPKWEDEVKKEIFVPDCLIAKNPSKYTDEDIAAIAAYKTKVQALQKEREKYKATLQADIIETKDALQKDIAAFNDKLKDLEMKKMQIECAILQERLTRIRAIRRHQTMVDDRQEIARLADEELAPATREARRLAEECNSLEMVVSELKVRYDSLCKAEKRQEAKFRGEFAELKQPIVEHLLRHYKKRPRVARLTTTSVTYLTEVARCVAGSEKSDVLPRECLDFLKGMDALDSMPRNLPSQINADYWRTMCRLRRMKVEVETKVRCCAVEMAEAEQTVSFYQKAMQSADNAAACKKVSLDDMEKSLTQLAQEMEIQLVLKMGQIEVPLQGCPSDYANAVLVTREELLRVNDCIVETGKRKLAAMYTSMHLRKVVSQHEWQHACAKMILEDLQRNLKDIREFKITRNVLEFLSNYSCSVNLERDYEKMQANLRTFRNKFHQLLELEQARLKETKRLMAKWKKKNDKMSQEIKMKSSDVEELRRLLNNPHRKRDEESRRMRLAAIARRTRLVMKAENNYEQLLILHAHLEVLKLRTYPTLQFKTA</sequence>
<evidence type="ECO:0000256" key="10">
    <source>
        <dbReference type="SAM" id="Coils"/>
    </source>
</evidence>
<evidence type="ECO:0000256" key="6">
    <source>
        <dbReference type="ARBA" id="ARBA00023212"/>
    </source>
</evidence>
<dbReference type="Pfam" id="PF25828">
    <property type="entry name" value="CC_Cfap43"/>
    <property type="match status" value="1"/>
</dbReference>
<comment type="similarity">
    <text evidence="8">Belongs to the CFAP43 family.</text>
</comment>